<dbReference type="Pfam" id="PF12728">
    <property type="entry name" value="HTH_17"/>
    <property type="match status" value="1"/>
</dbReference>
<proteinExistence type="predicted"/>
<organism evidence="1 2">
    <name type="scientific">Riemerella anatipestifer</name>
    <name type="common">Moraxella anatipestifer</name>
    <dbReference type="NCBI Taxonomy" id="34085"/>
    <lineage>
        <taxon>Bacteria</taxon>
        <taxon>Pseudomonadati</taxon>
        <taxon>Bacteroidota</taxon>
        <taxon>Flavobacteriia</taxon>
        <taxon>Flavobacteriales</taxon>
        <taxon>Weeksellaceae</taxon>
        <taxon>Riemerella</taxon>
    </lineage>
</organism>
<dbReference type="Proteomes" id="UP000189883">
    <property type="component" value="Chromosome"/>
</dbReference>
<dbReference type="NCBIfam" id="TIGR01764">
    <property type="entry name" value="excise"/>
    <property type="match status" value="1"/>
</dbReference>
<evidence type="ECO:0000313" key="2">
    <source>
        <dbReference type="Proteomes" id="UP000189883"/>
    </source>
</evidence>
<dbReference type="RefSeq" id="WP_079206381.1">
    <property type="nucleotide sequence ID" value="NZ_CP011859.1"/>
</dbReference>
<dbReference type="AlphaFoldDB" id="A0A1S7DQ13"/>
<dbReference type="GO" id="GO:0003677">
    <property type="term" value="F:DNA binding"/>
    <property type="evidence" value="ECO:0007669"/>
    <property type="project" value="InterPro"/>
</dbReference>
<reference evidence="1 2" key="1">
    <citation type="submission" date="2015-06" db="EMBL/GenBank/DDBJ databases">
        <title>R. anatipestifer strain HXb2 is the most virulent strain so far, and the genome sequence would help us uncover the pathogenesis.</title>
        <authorList>
            <person name="Hu Q."/>
            <person name="Qi J."/>
            <person name="Bo H."/>
            <person name="Liu G."/>
            <person name="Tao M."/>
            <person name="Ding Y."/>
            <person name="Xue Y."/>
        </authorList>
    </citation>
    <scope>NUCLEOTIDE SEQUENCE [LARGE SCALE GENOMIC DNA]</scope>
    <source>
        <strain evidence="1 2">HXb2</strain>
    </source>
</reference>
<protein>
    <submittedName>
        <fullName evidence="1">DNA binding domain, excisionase family</fullName>
    </submittedName>
</protein>
<dbReference type="InterPro" id="IPR041657">
    <property type="entry name" value="HTH_17"/>
</dbReference>
<gene>
    <name evidence="1" type="ORF">AB406_0226</name>
</gene>
<accession>A0A1S7DQ13</accession>
<dbReference type="EMBL" id="CP011859">
    <property type="protein sequence ID" value="AQY21189.1"/>
    <property type="molecule type" value="Genomic_DNA"/>
</dbReference>
<dbReference type="InterPro" id="IPR010093">
    <property type="entry name" value="SinI_DNA-bd"/>
</dbReference>
<name>A0A1S7DQ13_RIEAN</name>
<evidence type="ECO:0000313" key="1">
    <source>
        <dbReference type="EMBL" id="AQY21189.1"/>
    </source>
</evidence>
<sequence>MNANEISFENLPKAVAFLSHQIEELKVIVKSKEAIEINNKKIPISIDEACEIIKKAKPTVYTLVRKRQIPHYKNGKKLYFYEEELLEWIAKGKRKTIQEIDEIVFQNRKRV</sequence>